<dbReference type="InterPro" id="IPR016177">
    <property type="entry name" value="DNA-bd_dom_sf"/>
</dbReference>
<evidence type="ECO:0000259" key="7">
    <source>
        <dbReference type="PROSITE" id="PS51032"/>
    </source>
</evidence>
<proteinExistence type="predicted"/>
<accession>A0A2K2DMU2</accession>
<organism evidence="8">
    <name type="scientific">Brachypodium distachyon</name>
    <name type="common">Purple false brome</name>
    <name type="synonym">Trachynia distachya</name>
    <dbReference type="NCBI Taxonomy" id="15368"/>
    <lineage>
        <taxon>Eukaryota</taxon>
        <taxon>Viridiplantae</taxon>
        <taxon>Streptophyta</taxon>
        <taxon>Embryophyta</taxon>
        <taxon>Tracheophyta</taxon>
        <taxon>Spermatophyta</taxon>
        <taxon>Magnoliopsida</taxon>
        <taxon>Liliopsida</taxon>
        <taxon>Poales</taxon>
        <taxon>Poaceae</taxon>
        <taxon>BOP clade</taxon>
        <taxon>Pooideae</taxon>
        <taxon>Stipodae</taxon>
        <taxon>Brachypodieae</taxon>
        <taxon>Brachypodium</taxon>
    </lineage>
</organism>
<dbReference type="InterPro" id="IPR036955">
    <property type="entry name" value="AP2/ERF_dom_sf"/>
</dbReference>
<reference evidence="9" key="3">
    <citation type="submission" date="2018-08" db="UniProtKB">
        <authorList>
            <consortium name="EnsemblPlants"/>
        </authorList>
    </citation>
    <scope>IDENTIFICATION</scope>
    <source>
        <strain evidence="9">cv. Bd21</strain>
    </source>
</reference>
<feature type="domain" description="AP2/ERF" evidence="7">
    <location>
        <begin position="28"/>
        <end position="87"/>
    </location>
</feature>
<reference evidence="8 9" key="1">
    <citation type="journal article" date="2010" name="Nature">
        <title>Genome sequencing and analysis of the model grass Brachypodium distachyon.</title>
        <authorList>
            <consortium name="International Brachypodium Initiative"/>
        </authorList>
    </citation>
    <scope>NUCLEOTIDE SEQUENCE [LARGE SCALE GENOMIC DNA]</scope>
    <source>
        <strain evidence="8 9">Bd21</strain>
    </source>
</reference>
<dbReference type="AlphaFoldDB" id="A0A2K2DMU2"/>
<keyword evidence="5" id="KW-0539">Nucleus</keyword>
<dbReference type="Gene3D" id="3.30.730.10">
    <property type="entry name" value="AP2/ERF domain"/>
    <property type="match status" value="1"/>
</dbReference>
<dbReference type="OrthoDB" id="642697at2759"/>
<dbReference type="PANTHER" id="PTHR31677">
    <property type="entry name" value="AP2 DOMAIN CLASS TRANSCRIPTION FACTOR"/>
    <property type="match status" value="1"/>
</dbReference>
<dbReference type="GO" id="GO:0003700">
    <property type="term" value="F:DNA-binding transcription factor activity"/>
    <property type="evidence" value="ECO:0007669"/>
    <property type="project" value="InterPro"/>
</dbReference>
<sequence length="224" mass="24059">MGELAKQAAEAASWEDMCRAMGSRPTKKLRGVKSLGKGKYAAEIWVKELERTVWLGTFPSLKLAACAYELAARGILSQGRKASPNFEVLPSPALRLEFEDELDKQELHHRKGYGPRPACLVRFRPEPAESFDPASLYIAPVQAPAESCVSTTLKTGPGASTSSSSGEGQSASGGPFKAPMFNPNVTFLAESVTGDNFTADALSRGGLDLLTDPPIYRFISSSIF</sequence>
<keyword evidence="4" id="KW-0804">Transcription</keyword>
<keyword evidence="3" id="KW-0238">DNA-binding</keyword>
<comment type="subcellular location">
    <subcellularLocation>
        <location evidence="1">Nucleus</location>
    </subcellularLocation>
</comment>
<evidence type="ECO:0000256" key="4">
    <source>
        <dbReference type="ARBA" id="ARBA00023163"/>
    </source>
</evidence>
<dbReference type="SMART" id="SM00380">
    <property type="entry name" value="AP2"/>
    <property type="match status" value="1"/>
</dbReference>
<evidence type="ECO:0000256" key="5">
    <source>
        <dbReference type="ARBA" id="ARBA00023242"/>
    </source>
</evidence>
<evidence type="ECO:0000313" key="8">
    <source>
        <dbReference type="EMBL" id="PNT75596.1"/>
    </source>
</evidence>
<dbReference type="Proteomes" id="UP000008810">
    <property type="component" value="Chromosome 1"/>
</dbReference>
<evidence type="ECO:0000256" key="6">
    <source>
        <dbReference type="SAM" id="MobiDB-lite"/>
    </source>
</evidence>
<evidence type="ECO:0000256" key="1">
    <source>
        <dbReference type="ARBA" id="ARBA00004123"/>
    </source>
</evidence>
<reference evidence="8" key="2">
    <citation type="submission" date="2017-06" db="EMBL/GenBank/DDBJ databases">
        <title>WGS assembly of Brachypodium distachyon.</title>
        <authorList>
            <consortium name="The International Brachypodium Initiative"/>
            <person name="Lucas S."/>
            <person name="Harmon-Smith M."/>
            <person name="Lail K."/>
            <person name="Tice H."/>
            <person name="Grimwood J."/>
            <person name="Bruce D."/>
            <person name="Barry K."/>
            <person name="Shu S."/>
            <person name="Lindquist E."/>
            <person name="Wang M."/>
            <person name="Pitluck S."/>
            <person name="Vogel J.P."/>
            <person name="Garvin D.F."/>
            <person name="Mockler T.C."/>
            <person name="Schmutz J."/>
            <person name="Rokhsar D."/>
            <person name="Bevan M.W."/>
        </authorList>
    </citation>
    <scope>NUCLEOTIDE SEQUENCE</scope>
    <source>
        <strain evidence="8">Bd21</strain>
    </source>
</reference>
<evidence type="ECO:0000313" key="10">
    <source>
        <dbReference type="Proteomes" id="UP000008810"/>
    </source>
</evidence>
<dbReference type="Gramene" id="PNT75596">
    <property type="protein sequence ID" value="PNT75596"/>
    <property type="gene ID" value="BRADI_1g35410v3"/>
</dbReference>
<dbReference type="SUPFAM" id="SSF54171">
    <property type="entry name" value="DNA-binding domain"/>
    <property type="match status" value="1"/>
</dbReference>
<dbReference type="GO" id="GO:0003677">
    <property type="term" value="F:DNA binding"/>
    <property type="evidence" value="ECO:0007669"/>
    <property type="project" value="UniProtKB-KW"/>
</dbReference>
<protein>
    <recommendedName>
        <fullName evidence="7">AP2/ERF domain-containing protein</fullName>
    </recommendedName>
</protein>
<name>A0A2K2DMU2_BRADI</name>
<dbReference type="GO" id="GO:0005634">
    <property type="term" value="C:nucleus"/>
    <property type="evidence" value="ECO:0007669"/>
    <property type="project" value="UniProtKB-SubCell"/>
</dbReference>
<dbReference type="PANTHER" id="PTHR31677:SF254">
    <property type="entry name" value="AP2_ERF DOMAIN-CONTAINING PROTEIN"/>
    <property type="match status" value="1"/>
</dbReference>
<dbReference type="STRING" id="15368.A0A2K2DMU2"/>
<dbReference type="EMBL" id="CM000880">
    <property type="protein sequence ID" value="PNT75596.1"/>
    <property type="molecule type" value="Genomic_DNA"/>
</dbReference>
<feature type="compositionally biased region" description="Low complexity" evidence="6">
    <location>
        <begin position="155"/>
        <end position="175"/>
    </location>
</feature>
<keyword evidence="10" id="KW-1185">Reference proteome</keyword>
<feature type="region of interest" description="Disordered" evidence="6">
    <location>
        <begin position="152"/>
        <end position="176"/>
    </location>
</feature>
<evidence type="ECO:0000256" key="3">
    <source>
        <dbReference type="ARBA" id="ARBA00023125"/>
    </source>
</evidence>
<evidence type="ECO:0000313" key="9">
    <source>
        <dbReference type="EnsemblPlants" id="PNT75596"/>
    </source>
</evidence>
<dbReference type="InterPro" id="IPR001471">
    <property type="entry name" value="AP2/ERF_dom"/>
</dbReference>
<dbReference type="EnsemblPlants" id="PNT75596">
    <property type="protein sequence ID" value="PNT75596"/>
    <property type="gene ID" value="BRADI_1g35410v3"/>
</dbReference>
<dbReference type="PROSITE" id="PS51032">
    <property type="entry name" value="AP2_ERF"/>
    <property type="match status" value="1"/>
</dbReference>
<dbReference type="ExpressionAtlas" id="A0A2K2DMU2">
    <property type="expression patterns" value="baseline"/>
</dbReference>
<evidence type="ECO:0000256" key="2">
    <source>
        <dbReference type="ARBA" id="ARBA00023015"/>
    </source>
</evidence>
<gene>
    <name evidence="9" type="primary">LOC104582139</name>
    <name evidence="8" type="ORF">BRADI_1g35410v3</name>
</gene>
<keyword evidence="2" id="KW-0805">Transcription regulation</keyword>